<comment type="caution">
    <text evidence="1">The sequence shown here is derived from an EMBL/GenBank/DDBJ whole genome shotgun (WGS) entry which is preliminary data.</text>
</comment>
<dbReference type="InterPro" id="IPR036987">
    <property type="entry name" value="SRA-YDG_sf"/>
</dbReference>
<dbReference type="EMBL" id="MU863624">
    <property type="protein sequence ID" value="KAK4106857.1"/>
    <property type="molecule type" value="Genomic_DNA"/>
</dbReference>
<dbReference type="InterPro" id="IPR015947">
    <property type="entry name" value="PUA-like_sf"/>
</dbReference>
<reference evidence="1" key="1">
    <citation type="journal article" date="2023" name="Mol. Phylogenet. Evol.">
        <title>Genome-scale phylogeny and comparative genomics of the fungal order Sordariales.</title>
        <authorList>
            <person name="Hensen N."/>
            <person name="Bonometti L."/>
            <person name="Westerberg I."/>
            <person name="Brannstrom I.O."/>
            <person name="Guillou S."/>
            <person name="Cros-Aarteil S."/>
            <person name="Calhoun S."/>
            <person name="Haridas S."/>
            <person name="Kuo A."/>
            <person name="Mondo S."/>
            <person name="Pangilinan J."/>
            <person name="Riley R."/>
            <person name="LaButti K."/>
            <person name="Andreopoulos B."/>
            <person name="Lipzen A."/>
            <person name="Chen C."/>
            <person name="Yan M."/>
            <person name="Daum C."/>
            <person name="Ng V."/>
            <person name="Clum A."/>
            <person name="Steindorff A."/>
            <person name="Ohm R.A."/>
            <person name="Martin F."/>
            <person name="Silar P."/>
            <person name="Natvig D.O."/>
            <person name="Lalanne C."/>
            <person name="Gautier V."/>
            <person name="Ament-Velasquez S.L."/>
            <person name="Kruys A."/>
            <person name="Hutchinson M.I."/>
            <person name="Powell A.J."/>
            <person name="Barry K."/>
            <person name="Miller A.N."/>
            <person name="Grigoriev I.V."/>
            <person name="Debuchy R."/>
            <person name="Gladieux P."/>
            <person name="Hiltunen Thoren M."/>
            <person name="Johannesson H."/>
        </authorList>
    </citation>
    <scope>NUCLEOTIDE SEQUENCE</scope>
    <source>
        <strain evidence="1">CBS 757.83</strain>
    </source>
</reference>
<dbReference type="Proteomes" id="UP001305647">
    <property type="component" value="Unassembled WGS sequence"/>
</dbReference>
<accession>A0AAN6T7J4</accession>
<protein>
    <submittedName>
        <fullName evidence="1">Uncharacterized protein</fullName>
    </submittedName>
</protein>
<evidence type="ECO:0000313" key="2">
    <source>
        <dbReference type="Proteomes" id="UP001305647"/>
    </source>
</evidence>
<proteinExistence type="predicted"/>
<dbReference type="AlphaFoldDB" id="A0AAN6T7J4"/>
<keyword evidence="2" id="KW-1185">Reference proteome</keyword>
<name>A0AAN6T7J4_9PEZI</name>
<reference evidence="1" key="2">
    <citation type="submission" date="2023-05" db="EMBL/GenBank/DDBJ databases">
        <authorList>
            <consortium name="Lawrence Berkeley National Laboratory"/>
            <person name="Steindorff A."/>
            <person name="Hensen N."/>
            <person name="Bonometti L."/>
            <person name="Westerberg I."/>
            <person name="Brannstrom I.O."/>
            <person name="Guillou S."/>
            <person name="Cros-Aarteil S."/>
            <person name="Calhoun S."/>
            <person name="Haridas S."/>
            <person name="Kuo A."/>
            <person name="Mondo S."/>
            <person name="Pangilinan J."/>
            <person name="Riley R."/>
            <person name="Labutti K."/>
            <person name="Andreopoulos B."/>
            <person name="Lipzen A."/>
            <person name="Chen C."/>
            <person name="Yanf M."/>
            <person name="Daum C."/>
            <person name="Ng V."/>
            <person name="Clum A."/>
            <person name="Ohm R."/>
            <person name="Martin F."/>
            <person name="Silar P."/>
            <person name="Natvig D."/>
            <person name="Lalanne C."/>
            <person name="Gautier V."/>
            <person name="Ament-Velasquez S.L."/>
            <person name="Kruys A."/>
            <person name="Hutchinson M.I."/>
            <person name="Powell A.J."/>
            <person name="Barry K."/>
            <person name="Miller A.N."/>
            <person name="Grigoriev I.V."/>
            <person name="Debuchy R."/>
            <person name="Gladieux P."/>
            <person name="Thoren M.H."/>
            <person name="Johannesson H."/>
        </authorList>
    </citation>
    <scope>NUCLEOTIDE SEQUENCE</scope>
    <source>
        <strain evidence="1">CBS 757.83</strain>
    </source>
</reference>
<evidence type="ECO:0000313" key="1">
    <source>
        <dbReference type="EMBL" id="KAK4106857.1"/>
    </source>
</evidence>
<organism evidence="1 2">
    <name type="scientific">Parathielavia hyrcaniae</name>
    <dbReference type="NCBI Taxonomy" id="113614"/>
    <lineage>
        <taxon>Eukaryota</taxon>
        <taxon>Fungi</taxon>
        <taxon>Dikarya</taxon>
        <taxon>Ascomycota</taxon>
        <taxon>Pezizomycotina</taxon>
        <taxon>Sordariomycetes</taxon>
        <taxon>Sordariomycetidae</taxon>
        <taxon>Sordariales</taxon>
        <taxon>Chaetomiaceae</taxon>
        <taxon>Parathielavia</taxon>
    </lineage>
</organism>
<sequence length="409" mass="46133">MPLLLQHRHQTLLARPSKRGCLACLHLFRGGLHRTLYQHPEQNVSWPSLPLLEEPGRVHPHPLPFGSVSTIRHISHHFPHSRASAPPHANPGASTLLELSNSVRESLAKQDDFGPRADCMSFFLELALQEEQRGVPTLDFETVKIARLDKLVAALIECGESSDHLLPRYVHAVVAAEKLDRLWRTRFKLDYFMMGEIRARDLATRWRLDGRPVRLRSSTSQVSLVLHELGSAVDPTAKAGFSSGGWWLDITCAYLDGVVATEYETTSKGHDGVFTLPLLTGREVSIGSNRVRYFREGTLADMHPALIPQTGKHVRVLRGHLLHSHLAPAAGIRNDGLWKVLKFRESLDKINGRCRLEVDLEKAPGELPTSELEKIPRPSHLDDWFLYRTLKEKKASQVKKTRIAWCSEH</sequence>
<dbReference type="SUPFAM" id="SSF88697">
    <property type="entry name" value="PUA domain-like"/>
    <property type="match status" value="1"/>
</dbReference>
<gene>
    <name evidence="1" type="ORF">N658DRAFT_32878</name>
</gene>
<dbReference type="Gene3D" id="2.30.280.10">
    <property type="entry name" value="SRA-YDG"/>
    <property type="match status" value="1"/>
</dbReference>